<dbReference type="EMBL" id="KI912110">
    <property type="protein sequence ID" value="ETS85708.1"/>
    <property type="molecule type" value="Genomic_DNA"/>
</dbReference>
<organism evidence="1 2">
    <name type="scientific">Pestalotiopsis fici (strain W106-1 / CGMCC3.15140)</name>
    <dbReference type="NCBI Taxonomy" id="1229662"/>
    <lineage>
        <taxon>Eukaryota</taxon>
        <taxon>Fungi</taxon>
        <taxon>Dikarya</taxon>
        <taxon>Ascomycota</taxon>
        <taxon>Pezizomycotina</taxon>
        <taxon>Sordariomycetes</taxon>
        <taxon>Xylariomycetidae</taxon>
        <taxon>Amphisphaeriales</taxon>
        <taxon>Sporocadaceae</taxon>
        <taxon>Pestalotiopsis</taxon>
    </lineage>
</organism>
<name>W3XI15_PESFW</name>
<sequence length="111" mass="12584">MRTRSTSTTRLERTFNERLMKHPLELSGAQLPFSFVPKASLDKATTRVDEYNEKLLRNDTGSLNRRRSLQLVIGPWRPPVSKHSESAASAPPCRVKARNGNRLKIGADELR</sequence>
<reference evidence="2" key="1">
    <citation type="journal article" date="2015" name="BMC Genomics">
        <title>Genomic and transcriptomic analysis of the endophytic fungus Pestalotiopsis fici reveals its lifestyle and high potential for synthesis of natural products.</title>
        <authorList>
            <person name="Wang X."/>
            <person name="Zhang X."/>
            <person name="Liu L."/>
            <person name="Xiang M."/>
            <person name="Wang W."/>
            <person name="Sun X."/>
            <person name="Che Y."/>
            <person name="Guo L."/>
            <person name="Liu G."/>
            <person name="Guo L."/>
            <person name="Wang C."/>
            <person name="Yin W.B."/>
            <person name="Stadler M."/>
            <person name="Zhang X."/>
            <person name="Liu X."/>
        </authorList>
    </citation>
    <scope>NUCLEOTIDE SEQUENCE [LARGE SCALE GENOMIC DNA]</scope>
    <source>
        <strain evidence="2">W106-1 / CGMCC3.15140</strain>
    </source>
</reference>
<evidence type="ECO:0000313" key="1">
    <source>
        <dbReference type="EMBL" id="ETS85708.1"/>
    </source>
</evidence>
<gene>
    <name evidence="1" type="ORF">PFICI_03733</name>
</gene>
<evidence type="ECO:0000313" key="2">
    <source>
        <dbReference type="Proteomes" id="UP000030651"/>
    </source>
</evidence>
<dbReference type="HOGENOM" id="CLU_2159291_0_0_1"/>
<dbReference type="GeneID" id="19268746"/>
<dbReference type="Proteomes" id="UP000030651">
    <property type="component" value="Unassembled WGS sequence"/>
</dbReference>
<accession>W3XI15</accession>
<dbReference type="KEGG" id="pfy:PFICI_03733"/>
<proteinExistence type="predicted"/>
<protein>
    <submittedName>
        <fullName evidence="1">Uncharacterized protein</fullName>
    </submittedName>
</protein>
<keyword evidence="2" id="KW-1185">Reference proteome</keyword>
<dbReference type="RefSeq" id="XP_007830505.1">
    <property type="nucleotide sequence ID" value="XM_007832314.1"/>
</dbReference>
<dbReference type="InParanoid" id="W3XI15"/>
<dbReference type="AlphaFoldDB" id="W3XI15"/>